<comment type="caution">
    <text evidence="1">The sequence shown here is derived from an EMBL/GenBank/DDBJ whole genome shotgun (WGS) entry which is preliminary data.</text>
</comment>
<reference evidence="1" key="1">
    <citation type="submission" date="2024-02" db="EMBL/GenBank/DDBJ databases">
        <title>Metagenome Assembled Genome of Zalaria obscura JY119.</title>
        <authorList>
            <person name="Vighnesh L."/>
            <person name="Jagadeeshwari U."/>
            <person name="Venkata Ramana C."/>
            <person name="Sasikala C."/>
        </authorList>
    </citation>
    <scope>NUCLEOTIDE SEQUENCE</scope>
    <source>
        <strain evidence="1">JY119</strain>
    </source>
</reference>
<evidence type="ECO:0000313" key="1">
    <source>
        <dbReference type="EMBL" id="KAK8198498.1"/>
    </source>
</evidence>
<gene>
    <name evidence="1" type="primary">THI80</name>
    <name evidence="1" type="ORF">M8818_006365</name>
</gene>
<name>A0ACC3S656_9PEZI</name>
<accession>A0ACC3S656</accession>
<organism evidence="1 2">
    <name type="scientific">Zalaria obscura</name>
    <dbReference type="NCBI Taxonomy" id="2024903"/>
    <lineage>
        <taxon>Eukaryota</taxon>
        <taxon>Fungi</taxon>
        <taxon>Dikarya</taxon>
        <taxon>Ascomycota</taxon>
        <taxon>Pezizomycotina</taxon>
        <taxon>Dothideomycetes</taxon>
        <taxon>Dothideomycetidae</taxon>
        <taxon>Dothideales</taxon>
        <taxon>Zalariaceae</taxon>
        <taxon>Zalaria</taxon>
    </lineage>
</organism>
<dbReference type="EMBL" id="JAMKPW020000040">
    <property type="protein sequence ID" value="KAK8198498.1"/>
    <property type="molecule type" value="Genomic_DNA"/>
</dbReference>
<dbReference type="EC" id="2.7.6.2" evidence="1"/>
<keyword evidence="2" id="KW-1185">Reference proteome</keyword>
<protein>
    <submittedName>
        <fullName evidence="1">Thiamine pyrophosphokinase</fullName>
        <ecNumber evidence="1">2.7.6.2</ecNumber>
    </submittedName>
</protein>
<dbReference type="Proteomes" id="UP001320706">
    <property type="component" value="Unassembled WGS sequence"/>
</dbReference>
<proteinExistence type="predicted"/>
<sequence length="390" mass="42524">MSGGGAEVNPTAFLKHGASQNIERTALVVLNQPIPDVEVLSRLWASAGIRLCADGGANQLYDLLKRHDPSLLDSYLPDFVHGDLDSLRNDVRDYYEKQGVAVTQDPDQYSTDFGKAIKQLLQSKSTLRDVVVLGTIAGRLDQGIGLLGEFYREQVSSEHSGLLLWLFSESSITFIIRPGRATIQTPLGEGMITPNVGILPVYGPANITTHGLEWDVENWHTNMGGQWACAGRQSVGAASSMPFQKEPTPLHGPSIQMEVTGDAVSTREAPAHPAACTPSLSGRPEIDETQAVARGRMDLDPELSYPGIDRPSGSRAELSYLVLQNASAAPNRLLYRVDLQQHTFTHCSSLGGVCTITLNNHTLSRFSGLDRMNSWWIDRELPTLAILKRA</sequence>
<evidence type="ECO:0000313" key="2">
    <source>
        <dbReference type="Proteomes" id="UP001320706"/>
    </source>
</evidence>
<keyword evidence="1" id="KW-0808">Transferase</keyword>